<feature type="domain" description="Up-frameshift suppressor 2 C-terminal" evidence="1">
    <location>
        <begin position="22"/>
        <end position="159"/>
    </location>
</feature>
<dbReference type="STRING" id="318479.A0A158Q638"/>
<dbReference type="EMBL" id="UYYG01000081">
    <property type="protein sequence ID" value="VDN52830.1"/>
    <property type="molecule type" value="Genomic_DNA"/>
</dbReference>
<gene>
    <name evidence="2" type="ORF">DME_LOCUS2803</name>
</gene>
<reference evidence="5" key="1">
    <citation type="submission" date="2016-04" db="UniProtKB">
        <authorList>
            <consortium name="WormBaseParasite"/>
        </authorList>
    </citation>
    <scope>IDENTIFICATION</scope>
</reference>
<dbReference type="InterPro" id="IPR007193">
    <property type="entry name" value="Upf2/Nmd2_C"/>
</dbReference>
<evidence type="ECO:0000313" key="3">
    <source>
        <dbReference type="Proteomes" id="UP000038040"/>
    </source>
</evidence>
<dbReference type="WBParaSite" id="DME_0000900001-mRNA-1">
    <property type="protein sequence ID" value="DME_0000900001-mRNA-1"/>
    <property type="gene ID" value="DME_0000900001"/>
</dbReference>
<dbReference type="AlphaFoldDB" id="A0A158Q638"/>
<evidence type="ECO:0000313" key="5">
    <source>
        <dbReference type="WBParaSite" id="DME_0000900001-mRNA-1"/>
    </source>
</evidence>
<dbReference type="OrthoDB" id="10467265at2759"/>
<proteinExistence type="predicted"/>
<dbReference type="Proteomes" id="UP000274756">
    <property type="component" value="Unassembled WGS sequence"/>
</dbReference>
<name>A0A158Q638_DRAME</name>
<sequence>MRTNGAANIGEEVSTTATFFDDGENVVVHTNQVVLPEDEEFVQNYEKIIAETMQEFIKLVNLEISRATTAITPLVEITVPTSARQKFHRTIAFEDSNRPINNNVDGDRSTRMAILTRGKGNKTILKAIRMETPDGLAETWQAEREKERKEFDEHKHITLSMNERMMADDNCSD</sequence>
<reference evidence="2 4" key="2">
    <citation type="submission" date="2018-11" db="EMBL/GenBank/DDBJ databases">
        <authorList>
            <consortium name="Pathogen Informatics"/>
        </authorList>
    </citation>
    <scope>NUCLEOTIDE SEQUENCE [LARGE SCALE GENOMIC DNA]</scope>
</reference>
<protein>
    <submittedName>
        <fullName evidence="5">Upf2 domain-containing protein</fullName>
    </submittedName>
</protein>
<dbReference type="Proteomes" id="UP000038040">
    <property type="component" value="Unplaced"/>
</dbReference>
<evidence type="ECO:0000313" key="4">
    <source>
        <dbReference type="Proteomes" id="UP000274756"/>
    </source>
</evidence>
<evidence type="ECO:0000259" key="1">
    <source>
        <dbReference type="Pfam" id="PF04050"/>
    </source>
</evidence>
<keyword evidence="4" id="KW-1185">Reference proteome</keyword>
<evidence type="ECO:0000313" key="2">
    <source>
        <dbReference type="EMBL" id="VDN52830.1"/>
    </source>
</evidence>
<accession>A0A158Q638</accession>
<dbReference type="Pfam" id="PF04050">
    <property type="entry name" value="Upf2"/>
    <property type="match status" value="1"/>
</dbReference>
<organism evidence="3 5">
    <name type="scientific">Dracunculus medinensis</name>
    <name type="common">Guinea worm</name>
    <dbReference type="NCBI Taxonomy" id="318479"/>
    <lineage>
        <taxon>Eukaryota</taxon>
        <taxon>Metazoa</taxon>
        <taxon>Ecdysozoa</taxon>
        <taxon>Nematoda</taxon>
        <taxon>Chromadorea</taxon>
        <taxon>Rhabditida</taxon>
        <taxon>Spirurina</taxon>
        <taxon>Dracunculoidea</taxon>
        <taxon>Dracunculidae</taxon>
        <taxon>Dracunculus</taxon>
    </lineage>
</organism>